<organism evidence="2 3">
    <name type="scientific">Salix viminalis</name>
    <name type="common">Common osier</name>
    <name type="synonym">Basket willow</name>
    <dbReference type="NCBI Taxonomy" id="40686"/>
    <lineage>
        <taxon>Eukaryota</taxon>
        <taxon>Viridiplantae</taxon>
        <taxon>Streptophyta</taxon>
        <taxon>Embryophyta</taxon>
        <taxon>Tracheophyta</taxon>
        <taxon>Spermatophyta</taxon>
        <taxon>Magnoliopsida</taxon>
        <taxon>eudicotyledons</taxon>
        <taxon>Gunneridae</taxon>
        <taxon>Pentapetalae</taxon>
        <taxon>rosids</taxon>
        <taxon>fabids</taxon>
        <taxon>Malpighiales</taxon>
        <taxon>Salicaceae</taxon>
        <taxon>Saliceae</taxon>
        <taxon>Salix</taxon>
    </lineage>
</organism>
<evidence type="ECO:0000256" key="1">
    <source>
        <dbReference type="SAM" id="Phobius"/>
    </source>
</evidence>
<keyword evidence="1" id="KW-0812">Transmembrane</keyword>
<feature type="transmembrane region" description="Helical" evidence="1">
    <location>
        <begin position="86"/>
        <end position="106"/>
    </location>
</feature>
<keyword evidence="1" id="KW-1133">Transmembrane helix</keyword>
<comment type="caution">
    <text evidence="2">The sequence shown here is derived from an EMBL/GenBank/DDBJ whole genome shotgun (WGS) entry which is preliminary data.</text>
</comment>
<name>A0A9Q0ZCR5_SALVM</name>
<dbReference type="Proteomes" id="UP001151529">
    <property type="component" value="Chromosome 2"/>
</dbReference>
<accession>A0A9Q0ZCR5</accession>
<evidence type="ECO:0000313" key="2">
    <source>
        <dbReference type="EMBL" id="KAJ6729720.1"/>
    </source>
</evidence>
<keyword evidence="1" id="KW-0472">Membrane</keyword>
<reference evidence="2" key="1">
    <citation type="submission" date="2022-11" db="EMBL/GenBank/DDBJ databases">
        <authorList>
            <person name="Hyden B.L."/>
            <person name="Feng K."/>
            <person name="Yates T."/>
            <person name="Jawdy S."/>
            <person name="Smart L.B."/>
            <person name="Muchero W."/>
        </authorList>
    </citation>
    <scope>NUCLEOTIDE SEQUENCE</scope>
    <source>
        <tissue evidence="2">Shoot tip</tissue>
    </source>
</reference>
<gene>
    <name evidence="2" type="ORF">OIU85_020611</name>
</gene>
<reference evidence="2" key="2">
    <citation type="journal article" date="2023" name="Int. J. Mol. Sci.">
        <title>De Novo Assembly and Annotation of 11 Diverse Shrub Willow (Salix) Genomes Reveals Novel Gene Organization in Sex-Linked Regions.</title>
        <authorList>
            <person name="Hyden B."/>
            <person name="Feng K."/>
            <person name="Yates T.B."/>
            <person name="Jawdy S."/>
            <person name="Cereghino C."/>
            <person name="Smart L.B."/>
            <person name="Muchero W."/>
        </authorList>
    </citation>
    <scope>NUCLEOTIDE SEQUENCE [LARGE SCALE GENOMIC DNA]</scope>
    <source>
        <tissue evidence="2">Shoot tip</tissue>
    </source>
</reference>
<dbReference type="EMBL" id="JAPFFL010000004">
    <property type="protein sequence ID" value="KAJ6729720.1"/>
    <property type="molecule type" value="Genomic_DNA"/>
</dbReference>
<evidence type="ECO:0000313" key="3">
    <source>
        <dbReference type="Proteomes" id="UP001151529"/>
    </source>
</evidence>
<proteinExistence type="predicted"/>
<sequence length="160" mass="17768">MLSSRSFYLKRGGSMDGKGRILFWIKAVQQVFCHLHENVGNGQPSGSINRELDERNKVILASQGQVLESGEKRWLIRRQEETSRHLAAYNFVTINIIIGATSAIALGPCGVVDNLTLDSPWLIFSFSFVLTSTKALLPLISVCRKVVCRSKPDCVTMVTI</sequence>
<dbReference type="AlphaFoldDB" id="A0A9Q0ZCR5"/>
<protein>
    <submittedName>
        <fullName evidence="2">Uncharacterized protein</fullName>
    </submittedName>
</protein>
<keyword evidence="3" id="KW-1185">Reference proteome</keyword>
<feature type="transmembrane region" description="Helical" evidence="1">
    <location>
        <begin position="121"/>
        <end position="142"/>
    </location>
</feature>